<feature type="region of interest" description="Disordered" evidence="7">
    <location>
        <begin position="72"/>
        <end position="115"/>
    </location>
</feature>
<dbReference type="Proteomes" id="UP000509510">
    <property type="component" value="Chromosome III"/>
</dbReference>
<feature type="region of interest" description="Disordered" evidence="7">
    <location>
        <begin position="695"/>
        <end position="727"/>
    </location>
</feature>
<dbReference type="GO" id="GO:0003677">
    <property type="term" value="F:DNA binding"/>
    <property type="evidence" value="ECO:0007669"/>
    <property type="project" value="UniProtKB-KW"/>
</dbReference>
<evidence type="ECO:0000256" key="4">
    <source>
        <dbReference type="ARBA" id="ARBA00023125"/>
    </source>
</evidence>
<reference evidence="10" key="1">
    <citation type="submission" date="2020-06" db="EMBL/GenBank/DDBJ databases">
        <title>A chromosome-scale genome assembly of Talaromyces rugulosus W13939.</title>
        <authorList>
            <person name="Wang B."/>
            <person name="Guo L."/>
            <person name="Ye K."/>
            <person name="Wang L."/>
        </authorList>
    </citation>
    <scope>NUCLEOTIDE SEQUENCE [LARGE SCALE GENOMIC DNA]</scope>
    <source>
        <strain evidence="10">W13939</strain>
    </source>
</reference>
<organism evidence="9 10">
    <name type="scientific">Talaromyces rugulosus</name>
    <name type="common">Penicillium rugulosum</name>
    <dbReference type="NCBI Taxonomy" id="121627"/>
    <lineage>
        <taxon>Eukaryota</taxon>
        <taxon>Fungi</taxon>
        <taxon>Dikarya</taxon>
        <taxon>Ascomycota</taxon>
        <taxon>Pezizomycotina</taxon>
        <taxon>Eurotiomycetes</taxon>
        <taxon>Eurotiomycetidae</taxon>
        <taxon>Eurotiales</taxon>
        <taxon>Trichocomaceae</taxon>
        <taxon>Talaromyces</taxon>
        <taxon>Talaromyces sect. Islandici</taxon>
    </lineage>
</organism>
<evidence type="ECO:0000313" key="9">
    <source>
        <dbReference type="EMBL" id="QKX58567.1"/>
    </source>
</evidence>
<sequence length="780" mass="87765">MASPFFANLLVDGSIFADATSNRLPLRVAIELLSNRVSQLCCFIQDNGLQPPPMKKEKAKALANVLESTGLSKVTTKSPEGVSSQGLPGQLVESTNTETAQPLAPSTTSPNVGYSNMIQTPTGQEITEEHSPTSSVCDCIRNQNTRNGAPASTLNVDNFPDPPLASFGQTIEQTNPIFVDDEPLLVDESSNTEGIEDLIDQLSDRVGTLRIGPRGETQFYGPTSTFNLVDMPLSQHYIAQSVLWNINYDSLDRLGISQEIPIDLEEHLINLYFSWHNPACRIVDRKRYEAAKERSYSEMEHSPFYSESLRNAMCAIGAAFETRYHPTFVTFPRSLMEFFGDRAKALLETELDHPSLATVQTLVILSSHEIGRKRDARGWLYSGMAIRLAFDLALHIDMSTHISKGIISAADASLRRQVFWASYINDHLLGFSLGRPFRIHVEDVTVGKPIDHINQFGQNTWLPYILPSPLDTSYNQVDFTEAVSYQHITLCEIMSSCGYILYGTSGFSKSELQELNANIVADLRNWKASLPPNLQINMNNRAPSYLPHVLLLHMQFHQNIIYAHRPWMSKSYLQPSPPQGPGYLHARNMCIKSAIAIAKILDLYEARYPLRRIHIQAVSITSSAILLLLFAAVSGYPTRRHDDIVLYLSTCLRALDEFGLSWESAKRAKDFFVRLQRQWEMRTRSFKYARRSDSNNGALNIQRPRKEPQEQLDDPATTASNNDDDICPTRLEEAHTDMNVDVDLDWMLMSDMPALPENRDTDLYCLVPNQLMLDSERPNA</sequence>
<evidence type="ECO:0000256" key="5">
    <source>
        <dbReference type="ARBA" id="ARBA00023163"/>
    </source>
</evidence>
<dbReference type="GO" id="GO:0008270">
    <property type="term" value="F:zinc ion binding"/>
    <property type="evidence" value="ECO:0007669"/>
    <property type="project" value="InterPro"/>
</dbReference>
<dbReference type="InterPro" id="IPR007219">
    <property type="entry name" value="XnlR_reg_dom"/>
</dbReference>
<evidence type="ECO:0000256" key="7">
    <source>
        <dbReference type="SAM" id="MobiDB-lite"/>
    </source>
</evidence>
<dbReference type="RefSeq" id="XP_035344745.1">
    <property type="nucleotide sequence ID" value="XM_035488852.1"/>
</dbReference>
<dbReference type="InterPro" id="IPR051615">
    <property type="entry name" value="Transcr_Regulatory_Elem"/>
</dbReference>
<keyword evidence="1" id="KW-0479">Metal-binding</keyword>
<evidence type="ECO:0000256" key="3">
    <source>
        <dbReference type="ARBA" id="ARBA00023015"/>
    </source>
</evidence>
<dbReference type="GO" id="GO:0006351">
    <property type="term" value="P:DNA-templated transcription"/>
    <property type="evidence" value="ECO:0007669"/>
    <property type="project" value="InterPro"/>
</dbReference>
<dbReference type="PANTHER" id="PTHR31313:SF77">
    <property type="entry name" value="ZN(II)2CYS6 TRANSCRIPTION FACTOR (EUROFUNG)"/>
    <property type="match status" value="1"/>
</dbReference>
<keyword evidence="3" id="KW-0805">Transcription regulation</keyword>
<dbReference type="EMBL" id="CP055900">
    <property type="protein sequence ID" value="QKX58567.1"/>
    <property type="molecule type" value="Genomic_DNA"/>
</dbReference>
<dbReference type="OrthoDB" id="2154091at2759"/>
<dbReference type="GeneID" id="55993189"/>
<dbReference type="KEGG" id="trg:TRUGW13939_05692"/>
<name>A0A7H8QXA7_TALRU</name>
<keyword evidence="10" id="KW-1185">Reference proteome</keyword>
<evidence type="ECO:0000259" key="8">
    <source>
        <dbReference type="SMART" id="SM00906"/>
    </source>
</evidence>
<protein>
    <recommendedName>
        <fullName evidence="8">Xylanolytic transcriptional activator regulatory domain-containing protein</fullName>
    </recommendedName>
</protein>
<evidence type="ECO:0000313" key="10">
    <source>
        <dbReference type="Proteomes" id="UP000509510"/>
    </source>
</evidence>
<keyword evidence="4" id="KW-0238">DNA-binding</keyword>
<dbReference type="CDD" id="cd12148">
    <property type="entry name" value="fungal_TF_MHR"/>
    <property type="match status" value="1"/>
</dbReference>
<accession>A0A7H8QXA7</accession>
<keyword evidence="2" id="KW-0862">Zinc</keyword>
<dbReference type="Pfam" id="PF04082">
    <property type="entry name" value="Fungal_trans"/>
    <property type="match status" value="1"/>
</dbReference>
<gene>
    <name evidence="9" type="ORF">TRUGW13939_05692</name>
</gene>
<evidence type="ECO:0000256" key="2">
    <source>
        <dbReference type="ARBA" id="ARBA00022833"/>
    </source>
</evidence>
<keyword evidence="5" id="KW-0804">Transcription</keyword>
<proteinExistence type="predicted"/>
<feature type="domain" description="Xylanolytic transcriptional activator regulatory" evidence="8">
    <location>
        <begin position="378"/>
        <end position="455"/>
    </location>
</feature>
<dbReference type="AlphaFoldDB" id="A0A7H8QXA7"/>
<keyword evidence="6" id="KW-0539">Nucleus</keyword>
<dbReference type="SMART" id="SM00906">
    <property type="entry name" value="Fungal_trans"/>
    <property type="match status" value="1"/>
</dbReference>
<evidence type="ECO:0000256" key="1">
    <source>
        <dbReference type="ARBA" id="ARBA00022723"/>
    </source>
</evidence>
<evidence type="ECO:0000256" key="6">
    <source>
        <dbReference type="ARBA" id="ARBA00023242"/>
    </source>
</evidence>
<dbReference type="PANTHER" id="PTHR31313">
    <property type="entry name" value="TY1 ENHANCER ACTIVATOR"/>
    <property type="match status" value="1"/>
</dbReference>